<feature type="compositionally biased region" description="Pro residues" evidence="1">
    <location>
        <begin position="33"/>
        <end position="75"/>
    </location>
</feature>
<reference evidence="3 4" key="1">
    <citation type="journal article" date="2023" name="Environ Microbiome">
        <title>A coral-associated actinobacterium mitigates coral bleaching under heat stress.</title>
        <authorList>
            <person name="Li J."/>
            <person name="Zou Y."/>
            <person name="Li Q."/>
            <person name="Zhang J."/>
            <person name="Bourne D.G."/>
            <person name="Lyu Y."/>
            <person name="Liu C."/>
            <person name="Zhang S."/>
        </authorList>
    </citation>
    <scope>NUCLEOTIDE SEQUENCE [LARGE SCALE GENOMIC DNA]</scope>
    <source>
        <strain evidence="3 4">SCSIO 13291</strain>
    </source>
</reference>
<gene>
    <name evidence="3" type="ORF">PCC79_05095</name>
</gene>
<accession>A0ABZ3CD00</accession>
<evidence type="ECO:0000313" key="3">
    <source>
        <dbReference type="EMBL" id="WZW99572.1"/>
    </source>
</evidence>
<feature type="domain" description="Right handed beta helix" evidence="2">
    <location>
        <begin position="177"/>
        <end position="350"/>
    </location>
</feature>
<proteinExistence type="predicted"/>
<dbReference type="Gene3D" id="2.160.20.10">
    <property type="entry name" value="Single-stranded right-handed beta-helix, Pectin lyase-like"/>
    <property type="match status" value="1"/>
</dbReference>
<dbReference type="Proteomes" id="UP001434337">
    <property type="component" value="Chromosome"/>
</dbReference>
<name>A0ABZ3CD00_9ACTN</name>
<dbReference type="PROSITE" id="PS51257">
    <property type="entry name" value="PROKAR_LIPOPROTEIN"/>
    <property type="match status" value="1"/>
</dbReference>
<evidence type="ECO:0000259" key="2">
    <source>
        <dbReference type="Pfam" id="PF13229"/>
    </source>
</evidence>
<organism evidence="3 4">
    <name type="scientific">Propioniciclava soli</name>
    <dbReference type="NCBI Taxonomy" id="2775081"/>
    <lineage>
        <taxon>Bacteria</taxon>
        <taxon>Bacillati</taxon>
        <taxon>Actinomycetota</taxon>
        <taxon>Actinomycetes</taxon>
        <taxon>Propionibacteriales</taxon>
        <taxon>Propionibacteriaceae</taxon>
        <taxon>Propioniciclava</taxon>
    </lineage>
</organism>
<keyword evidence="4" id="KW-1185">Reference proteome</keyword>
<dbReference type="EMBL" id="CP115965">
    <property type="protein sequence ID" value="WZW99572.1"/>
    <property type="molecule type" value="Genomic_DNA"/>
</dbReference>
<protein>
    <submittedName>
        <fullName evidence="3">Right-handed parallel beta-helix repeat-containing protein</fullName>
    </submittedName>
</protein>
<dbReference type="SMART" id="SM00710">
    <property type="entry name" value="PbH1"/>
    <property type="match status" value="7"/>
</dbReference>
<dbReference type="RefSeq" id="WP_342373181.1">
    <property type="nucleotide sequence ID" value="NZ_CP115965.1"/>
</dbReference>
<evidence type="ECO:0000256" key="1">
    <source>
        <dbReference type="SAM" id="MobiDB-lite"/>
    </source>
</evidence>
<dbReference type="InterPro" id="IPR012334">
    <property type="entry name" value="Pectin_lyas_fold"/>
</dbReference>
<feature type="compositionally biased region" description="Low complexity" evidence="1">
    <location>
        <begin position="21"/>
        <end position="32"/>
    </location>
</feature>
<dbReference type="Pfam" id="PF13229">
    <property type="entry name" value="Beta_helix"/>
    <property type="match status" value="1"/>
</dbReference>
<feature type="region of interest" description="Disordered" evidence="1">
    <location>
        <begin position="21"/>
        <end position="77"/>
    </location>
</feature>
<sequence>MSPLSRRLLLWGGAAGLVGCARTPGGQATPTSTPTPTPTPTPTATPTPPPTPTPTPTPTPPPTPTPQPTDIPLDPPVDWEAAIDGERLDEAFASLRSYRGTMRDIVVRPGTYERTEPVTPPDGVRLVTLGSTFVCRVPGTHGVLLDLTGRRDVTVVGGVWDANRADYRGDRTEWRHAIQVNNARSVTLTDLEACRALGDGIYVGADRRPSQDVTLARVACHDNDRNGISITSCARLLCEDSTFHANGHGDLEPRAGIDVESHGPTWAFDDIVFRRCTANDNAGRGFLYVDVAPDSASTTVLVEDCTFARNGRPQGIATYAAFYVRRPHSITVNRCSGVDSYVGLIVEGGGGGEAVFNDCRFNNNRHEGLYVMGENTTVTLNRMTFASNIRESSYSGAATFVGSGTLVAHDSVFSADPNQTVMAVSGGVRSVELVGCTLRGRDGGAVDHPSGVAVDIAE</sequence>
<dbReference type="SUPFAM" id="SSF51126">
    <property type="entry name" value="Pectin lyase-like"/>
    <property type="match status" value="1"/>
</dbReference>
<dbReference type="InterPro" id="IPR011050">
    <property type="entry name" value="Pectin_lyase_fold/virulence"/>
</dbReference>
<dbReference type="InterPro" id="IPR006626">
    <property type="entry name" value="PbH1"/>
</dbReference>
<evidence type="ECO:0000313" key="4">
    <source>
        <dbReference type="Proteomes" id="UP001434337"/>
    </source>
</evidence>
<dbReference type="InterPro" id="IPR039448">
    <property type="entry name" value="Beta_helix"/>
</dbReference>